<dbReference type="InterPro" id="IPR040378">
    <property type="entry name" value="BASL"/>
</dbReference>
<feature type="compositionally biased region" description="Basic residues" evidence="1">
    <location>
        <begin position="66"/>
        <end position="84"/>
    </location>
</feature>
<keyword evidence="3" id="KW-1185">Reference proteome</keyword>
<dbReference type="PANTHER" id="PTHR33914">
    <property type="entry name" value="18S PRE-RIBOSOMAL ASSEMBLY PROTEIN GAR2-LIKE PROTEIN"/>
    <property type="match status" value="1"/>
</dbReference>
<feature type="region of interest" description="Disordered" evidence="1">
    <location>
        <begin position="55"/>
        <end position="105"/>
    </location>
</feature>
<organism evidence="2 3">
    <name type="scientific">Pyrus ussuriensis x Pyrus communis</name>
    <dbReference type="NCBI Taxonomy" id="2448454"/>
    <lineage>
        <taxon>Eukaryota</taxon>
        <taxon>Viridiplantae</taxon>
        <taxon>Streptophyta</taxon>
        <taxon>Embryophyta</taxon>
        <taxon>Tracheophyta</taxon>
        <taxon>Spermatophyta</taxon>
        <taxon>Magnoliopsida</taxon>
        <taxon>eudicotyledons</taxon>
        <taxon>Gunneridae</taxon>
        <taxon>Pentapetalae</taxon>
        <taxon>rosids</taxon>
        <taxon>fabids</taxon>
        <taxon>Rosales</taxon>
        <taxon>Rosaceae</taxon>
        <taxon>Amygdaloideae</taxon>
        <taxon>Maleae</taxon>
        <taxon>Pyrus</taxon>
    </lineage>
</organism>
<dbReference type="OrthoDB" id="1911716at2759"/>
<sequence>MCSTPWTMTRLVRWRVKGWASCFLACRFPLDDEPAGRFCPAMPQLPIRNMALDTQGESRSNEMGKKMSRHKKCDRERRLRHGPKQVKDSSSPVENTSSNDSSCRPHFSDEEEYIVFCFKEDGAFEVVKNGKVEASNVRDCASRNSPRHVNRKLSYGEDTKAVERRSNEERLTGKAYDIYPTNDGKSIIFDQKDEEDEETYSGQEPPPSSNVENRPTVSVESSDSNQSDGSTGSFAFPVLGWEWTGSPVQMPKSEAMDLRKHKARCIGFQFQCCRF</sequence>
<dbReference type="AlphaFoldDB" id="A0A5N5I5Y0"/>
<feature type="region of interest" description="Disordered" evidence="1">
    <location>
        <begin position="193"/>
        <end position="231"/>
    </location>
</feature>
<evidence type="ECO:0008006" key="4">
    <source>
        <dbReference type="Google" id="ProtNLM"/>
    </source>
</evidence>
<evidence type="ECO:0000256" key="1">
    <source>
        <dbReference type="SAM" id="MobiDB-lite"/>
    </source>
</evidence>
<name>A0A5N5I5Y0_9ROSA</name>
<dbReference type="EMBL" id="SMOL01000045">
    <property type="protein sequence ID" value="KAB2634597.1"/>
    <property type="molecule type" value="Genomic_DNA"/>
</dbReference>
<evidence type="ECO:0000313" key="3">
    <source>
        <dbReference type="Proteomes" id="UP000327157"/>
    </source>
</evidence>
<accession>A0A5N5I5Y0</accession>
<reference evidence="2 3" key="1">
    <citation type="submission" date="2019-09" db="EMBL/GenBank/DDBJ databases">
        <authorList>
            <person name="Ou C."/>
        </authorList>
    </citation>
    <scope>NUCLEOTIDE SEQUENCE [LARGE SCALE GENOMIC DNA]</scope>
    <source>
        <strain evidence="2">S2</strain>
        <tissue evidence="2">Leaf</tissue>
    </source>
</reference>
<dbReference type="GO" id="GO:0009786">
    <property type="term" value="P:regulation of asymmetric cell division"/>
    <property type="evidence" value="ECO:0007669"/>
    <property type="project" value="InterPro"/>
</dbReference>
<reference evidence="2 3" key="2">
    <citation type="submission" date="2019-11" db="EMBL/GenBank/DDBJ databases">
        <title>A de novo genome assembly of a pear dwarfing rootstock.</title>
        <authorList>
            <person name="Wang F."/>
            <person name="Wang J."/>
            <person name="Li S."/>
            <person name="Zhang Y."/>
            <person name="Fang M."/>
            <person name="Ma L."/>
            <person name="Zhao Y."/>
            <person name="Jiang S."/>
        </authorList>
    </citation>
    <scope>NUCLEOTIDE SEQUENCE [LARGE SCALE GENOMIC DNA]</scope>
    <source>
        <strain evidence="2">S2</strain>
        <tissue evidence="2">Leaf</tissue>
    </source>
</reference>
<feature type="compositionally biased region" description="Polar residues" evidence="1">
    <location>
        <begin position="88"/>
        <end position="102"/>
    </location>
</feature>
<protein>
    <recommendedName>
        <fullName evidence="4">Protein BREAKING OF ASYMMETRY IN THE STOMATAL LINEAGE</fullName>
    </recommendedName>
</protein>
<dbReference type="PANTHER" id="PTHR33914:SF3">
    <property type="entry name" value="PROTEIN BREAKING OF ASYMMETRY IN THE STOMATAL LINEAGE"/>
    <property type="match status" value="1"/>
</dbReference>
<proteinExistence type="predicted"/>
<gene>
    <name evidence="2" type="ORF">D8674_040861</name>
</gene>
<feature type="region of interest" description="Disordered" evidence="1">
    <location>
        <begin position="139"/>
        <end position="168"/>
    </location>
</feature>
<dbReference type="Proteomes" id="UP000327157">
    <property type="component" value="Unassembled WGS sequence"/>
</dbReference>
<comment type="caution">
    <text evidence="2">The sequence shown here is derived from an EMBL/GenBank/DDBJ whole genome shotgun (WGS) entry which is preliminary data.</text>
</comment>
<feature type="compositionally biased region" description="Basic and acidic residues" evidence="1">
    <location>
        <begin position="154"/>
        <end position="168"/>
    </location>
</feature>
<feature type="compositionally biased region" description="Polar residues" evidence="1">
    <location>
        <begin position="209"/>
        <end position="231"/>
    </location>
</feature>
<evidence type="ECO:0000313" key="2">
    <source>
        <dbReference type="EMBL" id="KAB2634597.1"/>
    </source>
</evidence>